<gene>
    <name evidence="1" type="ORF">KTU01_32140</name>
</gene>
<evidence type="ECO:0000313" key="2">
    <source>
        <dbReference type="Proteomes" id="UP000321103"/>
    </source>
</evidence>
<sequence>MLGAVLWIALVRSSEGIVAPNSTIELMRDLGRPRGDMYEVAVWADILTVRGDELFCTYTVDNQAVVVPENIDAIRALAGTVTDGTESMSRTDAALDVRADFLARAPHPGQAHSPEGARS</sequence>
<dbReference type="SUPFAM" id="SSF55347">
    <property type="entry name" value="Glyceraldehyde-3-phosphate dehydrogenase-like, C-terminal domain"/>
    <property type="match status" value="1"/>
</dbReference>
<comment type="caution">
    <text evidence="1">The sequence shown here is derived from an EMBL/GenBank/DDBJ whole genome shotgun (WGS) entry which is preliminary data.</text>
</comment>
<dbReference type="EMBL" id="BJZS01000106">
    <property type="protein sequence ID" value="GEO97091.1"/>
    <property type="molecule type" value="Genomic_DNA"/>
</dbReference>
<protein>
    <submittedName>
        <fullName evidence="1">Uncharacterized protein</fullName>
    </submittedName>
</protein>
<dbReference type="AlphaFoldDB" id="A0A512IHB0"/>
<dbReference type="STRING" id="388357.GCA_001580365_01923"/>
<organism evidence="1 2">
    <name type="scientific">Kocuria turfanensis</name>
    <dbReference type="NCBI Taxonomy" id="388357"/>
    <lineage>
        <taxon>Bacteria</taxon>
        <taxon>Bacillati</taxon>
        <taxon>Actinomycetota</taxon>
        <taxon>Actinomycetes</taxon>
        <taxon>Micrococcales</taxon>
        <taxon>Micrococcaceae</taxon>
        <taxon>Kocuria</taxon>
    </lineage>
</organism>
<evidence type="ECO:0000313" key="1">
    <source>
        <dbReference type="EMBL" id="GEO97091.1"/>
    </source>
</evidence>
<reference evidence="1 2" key="1">
    <citation type="submission" date="2019-07" db="EMBL/GenBank/DDBJ databases">
        <title>Whole genome shotgun sequence of Kocuria turfanensis NBRC 107627.</title>
        <authorList>
            <person name="Hosoyama A."/>
            <person name="Uohara A."/>
            <person name="Ohji S."/>
            <person name="Ichikawa N."/>
        </authorList>
    </citation>
    <scope>NUCLEOTIDE SEQUENCE [LARGE SCALE GENOMIC DNA]</scope>
    <source>
        <strain evidence="1 2">NBRC 107627</strain>
    </source>
</reference>
<name>A0A512IHB0_9MICC</name>
<dbReference type="RefSeq" id="WP_062735573.1">
    <property type="nucleotide sequence ID" value="NZ_BJZS01000106.1"/>
</dbReference>
<proteinExistence type="predicted"/>
<keyword evidence="2" id="KW-1185">Reference proteome</keyword>
<accession>A0A512IHB0</accession>
<dbReference type="Gene3D" id="3.30.360.10">
    <property type="entry name" value="Dihydrodipicolinate Reductase, domain 2"/>
    <property type="match status" value="1"/>
</dbReference>
<dbReference type="Proteomes" id="UP000321103">
    <property type="component" value="Unassembled WGS sequence"/>
</dbReference>